<protein>
    <submittedName>
        <fullName evidence="2">Uncharacterized protein</fullName>
    </submittedName>
</protein>
<evidence type="ECO:0000256" key="1">
    <source>
        <dbReference type="SAM" id="MobiDB-lite"/>
    </source>
</evidence>
<organism evidence="2 3">
    <name type="scientific">Vitis vinifera</name>
    <name type="common">Grape</name>
    <dbReference type="NCBI Taxonomy" id="29760"/>
    <lineage>
        <taxon>Eukaryota</taxon>
        <taxon>Viridiplantae</taxon>
        <taxon>Streptophyta</taxon>
        <taxon>Embryophyta</taxon>
        <taxon>Tracheophyta</taxon>
        <taxon>Spermatophyta</taxon>
        <taxon>Magnoliopsida</taxon>
        <taxon>eudicotyledons</taxon>
        <taxon>Gunneridae</taxon>
        <taxon>Pentapetalae</taxon>
        <taxon>rosids</taxon>
        <taxon>Vitales</taxon>
        <taxon>Vitaceae</taxon>
        <taxon>Viteae</taxon>
        <taxon>Vitis</taxon>
    </lineage>
</organism>
<dbReference type="Proteomes" id="UP000288805">
    <property type="component" value="Unassembled WGS sequence"/>
</dbReference>
<dbReference type="EMBL" id="QGNW01001659">
    <property type="protein sequence ID" value="RVW34017.1"/>
    <property type="molecule type" value="Genomic_DNA"/>
</dbReference>
<evidence type="ECO:0000313" key="2">
    <source>
        <dbReference type="EMBL" id="RVW34017.1"/>
    </source>
</evidence>
<gene>
    <name evidence="2" type="ORF">CK203_091991</name>
</gene>
<name>A0A438DEV5_VITVI</name>
<sequence length="154" mass="17509">MEDKDTRDLLLLNFPPSMPKPSQSQSSVFELVSKPRSPPLGKQAPSSTRQIWLTLGRKQPSSNLYRSKSQNQPLPMSYVKHKVGVALREFQICQLSFSKVSAKETEVEFFGLGIACHSFGDLDLKGIDTIFKDRQRSPKNLRDCILFLISFEYL</sequence>
<reference evidence="2 3" key="1">
    <citation type="journal article" date="2018" name="PLoS Genet.">
        <title>Population sequencing reveals clonal diversity and ancestral inbreeding in the grapevine cultivar Chardonnay.</title>
        <authorList>
            <person name="Roach M.J."/>
            <person name="Johnson D.L."/>
            <person name="Bohlmann J."/>
            <person name="van Vuuren H.J."/>
            <person name="Jones S.J."/>
            <person name="Pretorius I.S."/>
            <person name="Schmidt S.A."/>
            <person name="Borneman A.R."/>
        </authorList>
    </citation>
    <scope>NUCLEOTIDE SEQUENCE [LARGE SCALE GENOMIC DNA]</scope>
    <source>
        <strain evidence="3">cv. Chardonnay</strain>
        <tissue evidence="2">Leaf</tissue>
    </source>
</reference>
<comment type="caution">
    <text evidence="2">The sequence shown here is derived from an EMBL/GenBank/DDBJ whole genome shotgun (WGS) entry which is preliminary data.</text>
</comment>
<proteinExistence type="predicted"/>
<accession>A0A438DEV5</accession>
<dbReference type="AlphaFoldDB" id="A0A438DEV5"/>
<evidence type="ECO:0000313" key="3">
    <source>
        <dbReference type="Proteomes" id="UP000288805"/>
    </source>
</evidence>
<feature type="region of interest" description="Disordered" evidence="1">
    <location>
        <begin position="1"/>
        <end position="48"/>
    </location>
</feature>